<feature type="compositionally biased region" description="Basic and acidic residues" evidence="2">
    <location>
        <begin position="1"/>
        <end position="13"/>
    </location>
</feature>
<name>A0A8C0J1W8_CHEAB</name>
<reference evidence="4" key="1">
    <citation type="submission" date="2025-08" db="UniProtKB">
        <authorList>
            <consortium name="Ensembl"/>
        </authorList>
    </citation>
    <scope>IDENTIFICATION</scope>
</reference>
<proteinExistence type="predicted"/>
<dbReference type="PROSITE" id="PS50041">
    <property type="entry name" value="C_TYPE_LECTIN_2"/>
    <property type="match status" value="1"/>
</dbReference>
<dbReference type="GO" id="GO:0005886">
    <property type="term" value="C:plasma membrane"/>
    <property type="evidence" value="ECO:0007669"/>
    <property type="project" value="UniProtKB-SubCell"/>
</dbReference>
<evidence type="ECO:0000256" key="2">
    <source>
        <dbReference type="SAM" id="MobiDB-lite"/>
    </source>
</evidence>
<comment type="subcellular location">
    <subcellularLocation>
        <location evidence="1">Cell membrane</location>
        <topology evidence="1">Single-pass type II membrane protein</topology>
    </subcellularLocation>
</comment>
<dbReference type="AlphaFoldDB" id="A0A8C0J1W8"/>
<sequence>MKKGQDPTEHCNGDPDEDPSNQIQDDRQRDGDLYRRICNFIGGCHSPNPTSHGGRDPSARCHQAVSQLLPAATVVCSPSEGADLQYIAFPKTKENWTYSQRNCSALGASLAGIDSEQEKRFLLRYKGKLDHWLGLWREQEQDQDQPWKWANGITFGLCETSSDSCIFAVC</sequence>
<keyword evidence="5" id="KW-1185">Reference proteome</keyword>
<dbReference type="InterPro" id="IPR050828">
    <property type="entry name" value="C-type_lectin/matrix_domain"/>
</dbReference>
<dbReference type="Pfam" id="PF00059">
    <property type="entry name" value="Lectin_C"/>
    <property type="match status" value="1"/>
</dbReference>
<organism evidence="4 5">
    <name type="scientific">Chelonoidis abingdonii</name>
    <name type="common">Abingdon island giant tortoise</name>
    <name type="synonym">Testudo abingdonii</name>
    <dbReference type="NCBI Taxonomy" id="106734"/>
    <lineage>
        <taxon>Eukaryota</taxon>
        <taxon>Metazoa</taxon>
        <taxon>Chordata</taxon>
        <taxon>Craniata</taxon>
        <taxon>Vertebrata</taxon>
        <taxon>Euteleostomi</taxon>
        <taxon>Archelosauria</taxon>
        <taxon>Testudinata</taxon>
        <taxon>Testudines</taxon>
        <taxon>Cryptodira</taxon>
        <taxon>Durocryptodira</taxon>
        <taxon>Testudinoidea</taxon>
        <taxon>Testudinidae</taxon>
        <taxon>Chelonoidis</taxon>
    </lineage>
</organism>
<evidence type="ECO:0000259" key="3">
    <source>
        <dbReference type="PROSITE" id="PS50041"/>
    </source>
</evidence>
<evidence type="ECO:0000256" key="1">
    <source>
        <dbReference type="ARBA" id="ARBA00004401"/>
    </source>
</evidence>
<dbReference type="InterPro" id="IPR016186">
    <property type="entry name" value="C-type_lectin-like/link_sf"/>
</dbReference>
<dbReference type="Ensembl" id="ENSCABT00000028271.1">
    <property type="protein sequence ID" value="ENSCABP00000025806.1"/>
    <property type="gene ID" value="ENSCABG00000018981.1"/>
</dbReference>
<dbReference type="InterPro" id="IPR016187">
    <property type="entry name" value="CTDL_fold"/>
</dbReference>
<dbReference type="Gene3D" id="3.10.100.10">
    <property type="entry name" value="Mannose-Binding Protein A, subunit A"/>
    <property type="match status" value="1"/>
</dbReference>
<evidence type="ECO:0000313" key="4">
    <source>
        <dbReference type="Ensembl" id="ENSCABP00000025806.1"/>
    </source>
</evidence>
<dbReference type="PANTHER" id="PTHR45710">
    <property type="entry name" value="C-TYPE LECTIN DOMAIN-CONTAINING PROTEIN 180"/>
    <property type="match status" value="1"/>
</dbReference>
<dbReference type="InterPro" id="IPR001304">
    <property type="entry name" value="C-type_lectin-like"/>
</dbReference>
<accession>A0A8C0J1W8</accession>
<feature type="region of interest" description="Disordered" evidence="2">
    <location>
        <begin position="1"/>
        <end position="28"/>
    </location>
</feature>
<evidence type="ECO:0000313" key="5">
    <source>
        <dbReference type="Proteomes" id="UP000694404"/>
    </source>
</evidence>
<feature type="domain" description="C-type lectin" evidence="3">
    <location>
        <begin position="86"/>
        <end position="152"/>
    </location>
</feature>
<protein>
    <recommendedName>
        <fullName evidence="3">C-type lectin domain-containing protein</fullName>
    </recommendedName>
</protein>
<dbReference type="Proteomes" id="UP000694404">
    <property type="component" value="Unplaced"/>
</dbReference>
<dbReference type="SUPFAM" id="SSF56436">
    <property type="entry name" value="C-type lectin-like"/>
    <property type="match status" value="1"/>
</dbReference>
<reference evidence="4" key="2">
    <citation type="submission" date="2025-09" db="UniProtKB">
        <authorList>
            <consortium name="Ensembl"/>
        </authorList>
    </citation>
    <scope>IDENTIFICATION</scope>
</reference>
<dbReference type="PANTHER" id="PTHR45710:SF35">
    <property type="entry name" value="C-TYPE LECTIN DOMAIN FAMILY 2 MEMBER D"/>
    <property type="match status" value="1"/>
</dbReference>